<dbReference type="Proteomes" id="UP001295469">
    <property type="component" value="Chromosome C08"/>
</dbReference>
<protein>
    <submittedName>
        <fullName evidence="1">(rape) hypothetical protein</fullName>
    </submittedName>
</protein>
<proteinExistence type="predicted"/>
<sequence length="269" mass="30593">MEIDFCAFIHTRHNGGGVYLLKAPSFMRWRLSGCQSVLDQNDKENGGSSAKAHACTAVPDAVKVNLLFSFASFIVELHYMPFHIGERQNTPIVFLRQTPPETPRKKTTLPSIERKIESVHQSRLSPKKISEWSTSWLSYGSKHLLVNNLVTQLSPSKLKTAGAPVHRCVPACWRTTGKNTIDNLRWKEFSGKDGILERHSKARIDMERTRRELLCSSSLSSKIHSNFDVIVKTRFTCWSAWTVTTWTVTIWTIVSSPNTFFMLIKGELR</sequence>
<evidence type="ECO:0000313" key="1">
    <source>
        <dbReference type="EMBL" id="CAF2107755.1"/>
    </source>
</evidence>
<name>A0A816U093_BRANA</name>
<dbReference type="AlphaFoldDB" id="A0A816U093"/>
<gene>
    <name evidence="1" type="ORF">DARMORV10_C08P11980.1</name>
</gene>
<reference evidence="1" key="1">
    <citation type="submission" date="2021-01" db="EMBL/GenBank/DDBJ databases">
        <authorList>
            <consortium name="Genoscope - CEA"/>
            <person name="William W."/>
        </authorList>
    </citation>
    <scope>NUCLEOTIDE SEQUENCE</scope>
</reference>
<dbReference type="EMBL" id="HG994372">
    <property type="protein sequence ID" value="CAF2107755.1"/>
    <property type="molecule type" value="Genomic_DNA"/>
</dbReference>
<accession>A0A816U093</accession>
<organism evidence="1">
    <name type="scientific">Brassica napus</name>
    <name type="common">Rape</name>
    <dbReference type="NCBI Taxonomy" id="3708"/>
    <lineage>
        <taxon>Eukaryota</taxon>
        <taxon>Viridiplantae</taxon>
        <taxon>Streptophyta</taxon>
        <taxon>Embryophyta</taxon>
        <taxon>Tracheophyta</taxon>
        <taxon>Spermatophyta</taxon>
        <taxon>Magnoliopsida</taxon>
        <taxon>eudicotyledons</taxon>
        <taxon>Gunneridae</taxon>
        <taxon>Pentapetalae</taxon>
        <taxon>rosids</taxon>
        <taxon>malvids</taxon>
        <taxon>Brassicales</taxon>
        <taxon>Brassicaceae</taxon>
        <taxon>Brassiceae</taxon>
        <taxon>Brassica</taxon>
    </lineage>
</organism>